<dbReference type="FunFam" id="3.30.420.40:FF:000028">
    <property type="entry name" value="heat shock 70 kDa protein-like"/>
    <property type="match status" value="1"/>
</dbReference>
<dbReference type="GO" id="GO:0005524">
    <property type="term" value="F:ATP binding"/>
    <property type="evidence" value="ECO:0007669"/>
    <property type="project" value="UniProtKB-KW"/>
</dbReference>
<keyword evidence="4" id="KW-0346">Stress response</keyword>
<comment type="caution">
    <text evidence="4">The sequence shown here is derived from an EMBL/GenBank/DDBJ whole genome shotgun (WGS) entry which is preliminary data.</text>
</comment>
<accession>A0A8J6DQ48</accession>
<keyword evidence="2" id="KW-0547">Nucleotide-binding</keyword>
<reference evidence="4" key="1">
    <citation type="journal article" date="2021" name="Evol. Appl.">
        <title>The genome of the Pyrenean desman and the effects of bottlenecks and inbreeding on the genomic landscape of an endangered species.</title>
        <authorList>
            <person name="Escoda L."/>
            <person name="Castresana J."/>
        </authorList>
    </citation>
    <scope>NUCLEOTIDE SEQUENCE</scope>
    <source>
        <strain evidence="4">IBE-C5619</strain>
    </source>
</reference>
<dbReference type="Gene3D" id="3.30.420.40">
    <property type="match status" value="2"/>
</dbReference>
<keyword evidence="5" id="KW-1185">Reference proteome</keyword>
<comment type="similarity">
    <text evidence="1">Belongs to the heat shock protein 70 family.</text>
</comment>
<evidence type="ECO:0000256" key="2">
    <source>
        <dbReference type="ARBA" id="ARBA00022741"/>
    </source>
</evidence>
<dbReference type="GO" id="GO:0140662">
    <property type="term" value="F:ATP-dependent protein folding chaperone"/>
    <property type="evidence" value="ECO:0007669"/>
    <property type="project" value="InterPro"/>
</dbReference>
<sequence length="227" mass="24633">MEHRLGAAAIQSDPFHGSKDVDKLKLHVLSIVLAKMKEISEAFHGKIVTKAVITESAYFNHSQQQAIKDHENQLAATAFTIAYDLDEKVGVERNVLTDDLGSGSFDSGPGRESPQDAKLDRYMICTNGFRIVYGLVSGKEWSNSIEPDGGHLDIDGKGILSISAVTGKENKITSLQIRIRKTANASSDTALIPASQPRCTHLRMPTLYLRCLSSGTHAAAQVSIIDT</sequence>
<evidence type="ECO:0000256" key="3">
    <source>
        <dbReference type="ARBA" id="ARBA00022840"/>
    </source>
</evidence>
<evidence type="ECO:0000313" key="4">
    <source>
        <dbReference type="EMBL" id="KAG8516546.1"/>
    </source>
</evidence>
<feature type="non-terminal residue" evidence="4">
    <location>
        <position position="1"/>
    </location>
</feature>
<evidence type="ECO:0000313" key="5">
    <source>
        <dbReference type="Proteomes" id="UP000700334"/>
    </source>
</evidence>
<proteinExistence type="inferred from homology"/>
<organism evidence="4 5">
    <name type="scientific">Galemys pyrenaicus</name>
    <name type="common">Iberian desman</name>
    <name type="synonym">Pyrenean desman</name>
    <dbReference type="NCBI Taxonomy" id="202257"/>
    <lineage>
        <taxon>Eukaryota</taxon>
        <taxon>Metazoa</taxon>
        <taxon>Chordata</taxon>
        <taxon>Craniata</taxon>
        <taxon>Vertebrata</taxon>
        <taxon>Euteleostomi</taxon>
        <taxon>Mammalia</taxon>
        <taxon>Eutheria</taxon>
        <taxon>Laurasiatheria</taxon>
        <taxon>Eulipotyphla</taxon>
        <taxon>Talpidae</taxon>
        <taxon>Galemys</taxon>
    </lineage>
</organism>
<dbReference type="AlphaFoldDB" id="A0A8J6DQ48"/>
<dbReference type="PANTHER" id="PTHR19375">
    <property type="entry name" value="HEAT SHOCK PROTEIN 70KDA"/>
    <property type="match status" value="1"/>
</dbReference>
<dbReference type="InterPro" id="IPR043129">
    <property type="entry name" value="ATPase_NBD"/>
</dbReference>
<dbReference type="InterPro" id="IPR013126">
    <property type="entry name" value="Hsp_70_fam"/>
</dbReference>
<name>A0A8J6DQ48_GALPY</name>
<dbReference type="Proteomes" id="UP000700334">
    <property type="component" value="Unassembled WGS sequence"/>
</dbReference>
<gene>
    <name evidence="4" type="ORF">J0S82_008250</name>
</gene>
<evidence type="ECO:0000256" key="1">
    <source>
        <dbReference type="ARBA" id="ARBA00007381"/>
    </source>
</evidence>
<protein>
    <submittedName>
        <fullName evidence="4">Heat shock cognate 71 kDa protein</fullName>
    </submittedName>
</protein>
<dbReference type="Pfam" id="PF00012">
    <property type="entry name" value="HSP70"/>
    <property type="match status" value="1"/>
</dbReference>
<keyword evidence="3" id="KW-0067">ATP-binding</keyword>
<dbReference type="SUPFAM" id="SSF53067">
    <property type="entry name" value="Actin-like ATPase domain"/>
    <property type="match status" value="1"/>
</dbReference>
<dbReference type="EMBL" id="JAGFMF010011678">
    <property type="protein sequence ID" value="KAG8516546.1"/>
    <property type="molecule type" value="Genomic_DNA"/>
</dbReference>